<accession>A0A5R9IMX1</accession>
<dbReference type="AlphaFoldDB" id="A0A5R9IMX1"/>
<feature type="transmembrane region" description="Helical" evidence="1">
    <location>
        <begin position="107"/>
        <end position="128"/>
    </location>
</feature>
<feature type="transmembrane region" description="Helical" evidence="1">
    <location>
        <begin position="61"/>
        <end position="81"/>
    </location>
</feature>
<proteinExistence type="predicted"/>
<dbReference type="OrthoDB" id="6399932at2"/>
<keyword evidence="3" id="KW-1185">Reference proteome</keyword>
<keyword evidence="1" id="KW-1133">Transmembrane helix</keyword>
<evidence type="ECO:0000313" key="3">
    <source>
        <dbReference type="Proteomes" id="UP000307790"/>
    </source>
</evidence>
<evidence type="ECO:0000313" key="2">
    <source>
        <dbReference type="EMBL" id="TLU65803.1"/>
    </source>
</evidence>
<sequence>MDSLKNLWQSQHSSFDASKLLSQAKKQQRRMFYLMMLDLLIWFALVIWACLIIDQQSRPDSLATGILIIMAASIATAYMLWLRTSTWGSGELDSANLLRLLIHRSKGAIQVVNVTYGFMALMPVMLVLLKWWYPTPVVDYWPVIIGYSIYCLAAIVIGQWYKKRQNNKLRNYQALLKEIQDDS</sequence>
<organism evidence="2 3">
    <name type="scientific">Thalassotalea litorea</name>
    <dbReference type="NCBI Taxonomy" id="2020715"/>
    <lineage>
        <taxon>Bacteria</taxon>
        <taxon>Pseudomonadati</taxon>
        <taxon>Pseudomonadota</taxon>
        <taxon>Gammaproteobacteria</taxon>
        <taxon>Alteromonadales</taxon>
        <taxon>Colwelliaceae</taxon>
        <taxon>Thalassotalea</taxon>
    </lineage>
</organism>
<feature type="transmembrane region" description="Helical" evidence="1">
    <location>
        <begin position="140"/>
        <end position="161"/>
    </location>
</feature>
<name>A0A5R9IMX1_9GAMM</name>
<keyword evidence="1" id="KW-0472">Membrane</keyword>
<gene>
    <name evidence="2" type="ORF">FE810_07780</name>
</gene>
<keyword evidence="1" id="KW-0812">Transmembrane</keyword>
<evidence type="ECO:0000256" key="1">
    <source>
        <dbReference type="SAM" id="Phobius"/>
    </source>
</evidence>
<protein>
    <submittedName>
        <fullName evidence="2">Uncharacterized protein</fullName>
    </submittedName>
</protein>
<dbReference type="EMBL" id="VCBC01000006">
    <property type="protein sequence ID" value="TLU65803.1"/>
    <property type="molecule type" value="Genomic_DNA"/>
</dbReference>
<dbReference type="Proteomes" id="UP000307790">
    <property type="component" value="Unassembled WGS sequence"/>
</dbReference>
<comment type="caution">
    <text evidence="2">The sequence shown here is derived from an EMBL/GenBank/DDBJ whole genome shotgun (WGS) entry which is preliminary data.</text>
</comment>
<reference evidence="2 3" key="1">
    <citation type="submission" date="2019-05" db="EMBL/GenBank/DDBJ databases">
        <title>Genome sequences of Thalassotalea litorea 1K03283.</title>
        <authorList>
            <person name="Zhang D."/>
        </authorList>
    </citation>
    <scope>NUCLEOTIDE SEQUENCE [LARGE SCALE GENOMIC DNA]</scope>
    <source>
        <strain evidence="2 3">MCCC 1K03283</strain>
    </source>
</reference>
<dbReference type="RefSeq" id="WP_138319463.1">
    <property type="nucleotide sequence ID" value="NZ_VCBC01000006.1"/>
</dbReference>
<feature type="transmembrane region" description="Helical" evidence="1">
    <location>
        <begin position="32"/>
        <end position="55"/>
    </location>
</feature>